<keyword evidence="2" id="KW-0812">Transmembrane</keyword>
<evidence type="ECO:0000256" key="2">
    <source>
        <dbReference type="SAM" id="Phobius"/>
    </source>
</evidence>
<keyword evidence="4" id="KW-1185">Reference proteome</keyword>
<feature type="compositionally biased region" description="Acidic residues" evidence="1">
    <location>
        <begin position="79"/>
        <end position="90"/>
    </location>
</feature>
<organism evidence="3 4">
    <name type="scientific">Gaetbulibacter aestuarii</name>
    <dbReference type="NCBI Taxonomy" id="1502358"/>
    <lineage>
        <taxon>Bacteria</taxon>
        <taxon>Pseudomonadati</taxon>
        <taxon>Bacteroidota</taxon>
        <taxon>Flavobacteriia</taxon>
        <taxon>Flavobacteriales</taxon>
        <taxon>Flavobacteriaceae</taxon>
        <taxon>Gaetbulibacter</taxon>
    </lineage>
</organism>
<feature type="transmembrane region" description="Helical" evidence="2">
    <location>
        <begin position="12"/>
        <end position="31"/>
    </location>
</feature>
<evidence type="ECO:0000313" key="4">
    <source>
        <dbReference type="Proteomes" id="UP001610100"/>
    </source>
</evidence>
<feature type="region of interest" description="Disordered" evidence="1">
    <location>
        <begin position="49"/>
        <end position="90"/>
    </location>
</feature>
<dbReference type="EMBL" id="JBAWKB010000004">
    <property type="protein sequence ID" value="MFH6772757.1"/>
    <property type="molecule type" value="Genomic_DNA"/>
</dbReference>
<feature type="compositionally biased region" description="Basic and acidic residues" evidence="1">
    <location>
        <begin position="49"/>
        <end position="66"/>
    </location>
</feature>
<keyword evidence="2" id="KW-0472">Membrane</keyword>
<name>A0ABW7N3K4_9FLAO</name>
<dbReference type="Pfam" id="PF16118">
    <property type="entry name" value="DUF4834"/>
    <property type="match status" value="1"/>
</dbReference>
<protein>
    <submittedName>
        <fullName evidence="3">DUF4834 family protein</fullName>
    </submittedName>
</protein>
<dbReference type="Proteomes" id="UP001610100">
    <property type="component" value="Unassembled WGS sequence"/>
</dbReference>
<comment type="caution">
    <text evidence="3">The sequence shown here is derived from an EMBL/GenBank/DDBJ whole genome shotgun (WGS) entry which is preliminary data.</text>
</comment>
<gene>
    <name evidence="3" type="ORF">V8G58_12510</name>
</gene>
<dbReference type="InterPro" id="IPR032272">
    <property type="entry name" value="DUF4834"/>
</dbReference>
<proteinExistence type="predicted"/>
<evidence type="ECO:0000313" key="3">
    <source>
        <dbReference type="EMBL" id="MFH6772757.1"/>
    </source>
</evidence>
<keyword evidence="2" id="KW-1133">Transmembrane helix</keyword>
<accession>A0ABW7N3K4</accession>
<sequence length="90" mass="10394">MQYASATGLVRMILIIMLVYFGIKILSRLFAPVLMRFVAKKAEEQFGGRYEQNQREAPKKEGEVTIDKMPNQRKASSDEVGDYIDYEEIE</sequence>
<evidence type="ECO:0000256" key="1">
    <source>
        <dbReference type="SAM" id="MobiDB-lite"/>
    </source>
</evidence>
<reference evidence="3 4" key="1">
    <citation type="submission" date="2024-02" db="EMBL/GenBank/DDBJ databases">
        <title>A Gaetbulibacter species isolated from tidal flats and genomic insights of their niches.</title>
        <authorList>
            <person name="Ye Y."/>
        </authorList>
    </citation>
    <scope>NUCLEOTIDE SEQUENCE [LARGE SCALE GENOMIC DNA]</scope>
    <source>
        <strain evidence="3 4">KYW382</strain>
    </source>
</reference>
<dbReference type="RefSeq" id="WP_344741789.1">
    <property type="nucleotide sequence ID" value="NZ_BAABAY010000006.1"/>
</dbReference>